<keyword evidence="2" id="KW-0472">Membrane</keyword>
<evidence type="ECO:0000256" key="2">
    <source>
        <dbReference type="SAM" id="Phobius"/>
    </source>
</evidence>
<dbReference type="GeneID" id="62163402"/>
<keyword evidence="4" id="KW-1185">Reference proteome</keyword>
<organism evidence="3 4">
    <name type="scientific">Colletotrichum karsti</name>
    <dbReference type="NCBI Taxonomy" id="1095194"/>
    <lineage>
        <taxon>Eukaryota</taxon>
        <taxon>Fungi</taxon>
        <taxon>Dikarya</taxon>
        <taxon>Ascomycota</taxon>
        <taxon>Pezizomycotina</taxon>
        <taxon>Sordariomycetes</taxon>
        <taxon>Hypocreomycetidae</taxon>
        <taxon>Glomerellales</taxon>
        <taxon>Glomerellaceae</taxon>
        <taxon>Colletotrichum</taxon>
        <taxon>Colletotrichum boninense species complex</taxon>
    </lineage>
</organism>
<accession>A0A9P6I0W6</accession>
<feature type="region of interest" description="Disordered" evidence="1">
    <location>
        <begin position="147"/>
        <end position="174"/>
    </location>
</feature>
<evidence type="ECO:0000256" key="1">
    <source>
        <dbReference type="SAM" id="MobiDB-lite"/>
    </source>
</evidence>
<dbReference type="Proteomes" id="UP000781932">
    <property type="component" value="Unassembled WGS sequence"/>
</dbReference>
<gene>
    <name evidence="3" type="ORF">CkaCkLH20_07611</name>
</gene>
<keyword evidence="2" id="KW-0812">Transmembrane</keyword>
<reference evidence="3" key="1">
    <citation type="submission" date="2020-03" db="EMBL/GenBank/DDBJ databases">
        <authorList>
            <person name="He L."/>
        </authorList>
    </citation>
    <scope>NUCLEOTIDE SEQUENCE</scope>
    <source>
        <strain evidence="3">CkLH20</strain>
    </source>
</reference>
<dbReference type="OrthoDB" id="4851148at2759"/>
<comment type="caution">
    <text evidence="3">The sequence shown here is derived from an EMBL/GenBank/DDBJ whole genome shotgun (WGS) entry which is preliminary data.</text>
</comment>
<feature type="transmembrane region" description="Helical" evidence="2">
    <location>
        <begin position="113"/>
        <end position="134"/>
    </location>
</feature>
<dbReference type="EMBL" id="JAATWM020000024">
    <property type="protein sequence ID" value="KAF9874917.1"/>
    <property type="molecule type" value="Genomic_DNA"/>
</dbReference>
<sequence length="174" mass="18409">MSKPTPSQHTYPGSPGALMGLLSTSVVTWLLLGAMAYSDAIAEEAQFVLNLFLCVVLVTTLSLASAELPSAGQSRRGASRGSAYYTASVTGFGASIVYALVSSNWDSGHKRLFWGLGGFYGGILLEAATGFYAACARRLRESMYESETETGVSEAQVSEPRVSEPPVPQAVKQD</sequence>
<dbReference type="RefSeq" id="XP_038744378.1">
    <property type="nucleotide sequence ID" value="XM_038890328.1"/>
</dbReference>
<protein>
    <submittedName>
        <fullName evidence="3">Uncharacterized protein</fullName>
    </submittedName>
</protein>
<feature type="transmembrane region" description="Helical" evidence="2">
    <location>
        <begin position="49"/>
        <end position="70"/>
    </location>
</feature>
<evidence type="ECO:0000313" key="3">
    <source>
        <dbReference type="EMBL" id="KAF9874917.1"/>
    </source>
</evidence>
<keyword evidence="2" id="KW-1133">Transmembrane helix</keyword>
<reference evidence="3" key="2">
    <citation type="submission" date="2020-11" db="EMBL/GenBank/DDBJ databases">
        <title>Whole genome sequencing of Colletotrichum sp.</title>
        <authorList>
            <person name="Li H."/>
        </authorList>
    </citation>
    <scope>NUCLEOTIDE SEQUENCE</scope>
    <source>
        <strain evidence="3">CkLH20</strain>
    </source>
</reference>
<dbReference type="AlphaFoldDB" id="A0A9P6I0W6"/>
<feature type="transmembrane region" description="Helical" evidence="2">
    <location>
        <begin position="16"/>
        <end position="37"/>
    </location>
</feature>
<evidence type="ECO:0000313" key="4">
    <source>
        <dbReference type="Proteomes" id="UP000781932"/>
    </source>
</evidence>
<name>A0A9P6I0W6_9PEZI</name>
<feature type="transmembrane region" description="Helical" evidence="2">
    <location>
        <begin position="82"/>
        <end position="101"/>
    </location>
</feature>
<proteinExistence type="predicted"/>